<keyword evidence="1" id="KW-1133">Transmembrane helix</keyword>
<accession>A0A553P8X4</accession>
<keyword evidence="1" id="KW-0472">Membrane</keyword>
<name>A0A553P8X4_9TELE</name>
<dbReference type="AlphaFoldDB" id="A0A553P8X4"/>
<comment type="caution">
    <text evidence="2">The sequence shown here is derived from an EMBL/GenBank/DDBJ whole genome shotgun (WGS) entry which is preliminary data.</text>
</comment>
<evidence type="ECO:0000313" key="3">
    <source>
        <dbReference type="Proteomes" id="UP000316079"/>
    </source>
</evidence>
<feature type="transmembrane region" description="Helical" evidence="1">
    <location>
        <begin position="42"/>
        <end position="59"/>
    </location>
</feature>
<dbReference type="Proteomes" id="UP000316079">
    <property type="component" value="Unassembled WGS sequence"/>
</dbReference>
<keyword evidence="1" id="KW-0812">Transmembrane</keyword>
<sequence>MGAQKDMTLNYSCRNALSKHKEEQQHVKVVILKNNHMSVNQQINFVLFVLALVSCLLFNEDHTLSGLFQDNSPGHSNL</sequence>
<evidence type="ECO:0000256" key="1">
    <source>
        <dbReference type="SAM" id="Phobius"/>
    </source>
</evidence>
<dbReference type="EMBL" id="SRMA01026728">
    <property type="protein sequence ID" value="TRY74132.1"/>
    <property type="molecule type" value="Genomic_DNA"/>
</dbReference>
<gene>
    <name evidence="2" type="ORF">DNTS_026679</name>
</gene>
<organism evidence="2 3">
    <name type="scientific">Danionella cerebrum</name>
    <dbReference type="NCBI Taxonomy" id="2873325"/>
    <lineage>
        <taxon>Eukaryota</taxon>
        <taxon>Metazoa</taxon>
        <taxon>Chordata</taxon>
        <taxon>Craniata</taxon>
        <taxon>Vertebrata</taxon>
        <taxon>Euteleostomi</taxon>
        <taxon>Actinopterygii</taxon>
        <taxon>Neopterygii</taxon>
        <taxon>Teleostei</taxon>
        <taxon>Ostariophysi</taxon>
        <taxon>Cypriniformes</taxon>
        <taxon>Danionidae</taxon>
        <taxon>Danioninae</taxon>
        <taxon>Danionella</taxon>
    </lineage>
</organism>
<dbReference type="OrthoDB" id="6021021at2759"/>
<keyword evidence="3" id="KW-1185">Reference proteome</keyword>
<protein>
    <submittedName>
        <fullName evidence="2">Uncharacterized protein</fullName>
    </submittedName>
</protein>
<reference evidence="2 3" key="1">
    <citation type="journal article" date="2019" name="Sci. Data">
        <title>Hybrid genome assembly and annotation of Danionella translucida.</title>
        <authorList>
            <person name="Kadobianskyi M."/>
            <person name="Schulze L."/>
            <person name="Schuelke M."/>
            <person name="Judkewitz B."/>
        </authorList>
    </citation>
    <scope>NUCLEOTIDE SEQUENCE [LARGE SCALE GENOMIC DNA]</scope>
    <source>
        <strain evidence="2 3">Bolton</strain>
    </source>
</reference>
<evidence type="ECO:0000313" key="2">
    <source>
        <dbReference type="EMBL" id="TRY74132.1"/>
    </source>
</evidence>
<proteinExistence type="predicted"/>